<dbReference type="InterPro" id="IPR029058">
    <property type="entry name" value="AB_hydrolase_fold"/>
</dbReference>
<comment type="caution">
    <text evidence="4">The sequence shown here is derived from an EMBL/GenBank/DDBJ whole genome shotgun (WGS) entry which is preliminary data.</text>
</comment>
<dbReference type="InterPro" id="IPR019734">
    <property type="entry name" value="TPR_rpt"/>
</dbReference>
<feature type="repeat" description="TPR" evidence="3">
    <location>
        <begin position="382"/>
        <end position="415"/>
    </location>
</feature>
<keyword evidence="3" id="KW-0802">TPR repeat</keyword>
<dbReference type="OrthoDB" id="9784036at2"/>
<evidence type="ECO:0000256" key="1">
    <source>
        <dbReference type="ARBA" id="ARBA00005622"/>
    </source>
</evidence>
<organism evidence="4 5">
    <name type="scientific">Aquimarina aggregata</name>
    <dbReference type="NCBI Taxonomy" id="1642818"/>
    <lineage>
        <taxon>Bacteria</taxon>
        <taxon>Pseudomonadati</taxon>
        <taxon>Bacteroidota</taxon>
        <taxon>Flavobacteriia</taxon>
        <taxon>Flavobacteriales</taxon>
        <taxon>Flavobacteriaceae</taxon>
        <taxon>Aquimarina</taxon>
    </lineage>
</organism>
<dbReference type="Proteomes" id="UP000076715">
    <property type="component" value="Unassembled WGS sequence"/>
</dbReference>
<protein>
    <submittedName>
        <fullName evidence="4">Uncharacterized protein</fullName>
    </submittedName>
</protein>
<dbReference type="SUPFAM" id="SSF53474">
    <property type="entry name" value="alpha/beta-Hydrolases"/>
    <property type="match status" value="1"/>
</dbReference>
<reference evidence="4 5" key="1">
    <citation type="submission" date="2016-01" db="EMBL/GenBank/DDBJ databases">
        <title>The draft genome sequence of Aquimarina sp. RZW4-3-2.</title>
        <authorList>
            <person name="Wang Y."/>
        </authorList>
    </citation>
    <scope>NUCLEOTIDE SEQUENCE [LARGE SCALE GENOMIC DNA]</scope>
    <source>
        <strain evidence="4 5">RZW4-3-2</strain>
    </source>
</reference>
<accession>A0A162F9V2</accession>
<gene>
    <name evidence="4" type="ORF">AWE51_25605</name>
</gene>
<dbReference type="SUPFAM" id="SSF48452">
    <property type="entry name" value="TPR-like"/>
    <property type="match status" value="1"/>
</dbReference>
<evidence type="ECO:0000313" key="5">
    <source>
        <dbReference type="Proteomes" id="UP000076715"/>
    </source>
</evidence>
<dbReference type="AlphaFoldDB" id="A0A162F9V2"/>
<evidence type="ECO:0000313" key="4">
    <source>
        <dbReference type="EMBL" id="KZS40066.1"/>
    </source>
</evidence>
<keyword evidence="2" id="KW-0378">Hydrolase</keyword>
<dbReference type="STRING" id="1642818.AWE51_25605"/>
<dbReference type="EMBL" id="LQRT01000023">
    <property type="protein sequence ID" value="KZS40066.1"/>
    <property type="molecule type" value="Genomic_DNA"/>
</dbReference>
<sequence length="425" mass="49642">MIKLKQLFTLFLLLGFIACGKKEKLQKTEKTNSTKSNLGIQIGKFDSIKSDILNQERELIIYLPESFKNPNRKRNKYPVVYLLDGAYNFVPFIGMLKQYSEMNDTKILPEMIVVGIPNINFKSRMMDFSPTTDGNPEQFGGGNKFLEFIRKELFPHIEQSYSGSNKNRTIVGHSFGGLVVMNSLIQYPQMFDNYLLIDGSLDFDDQLFLKNSNYSLKEKKLEGKNLYIGIANTATYGSNLNSIKKDTIRANKFVRHSLELVNQIENLDTGINMEWKYYEDDTHGSTAYLAQKDGFRFFYSWFEFKEEHKYRSKYFIPKTIGDRFANLTKVHFDSISKRLDYNFYPDKEWLSSNANMLLNWHQQPNQAKEVFELNKEYYPKTPSVYNDLGDFYLSQKDTAKAIENYKKSLNFEHNPSIKDILNEIE</sequence>
<evidence type="ECO:0000256" key="3">
    <source>
        <dbReference type="PROSITE-ProRule" id="PRU00339"/>
    </source>
</evidence>
<dbReference type="PANTHER" id="PTHR40841">
    <property type="entry name" value="SIDEROPHORE TRIACETYLFUSARININE C ESTERASE"/>
    <property type="match status" value="1"/>
</dbReference>
<dbReference type="Gene3D" id="3.40.50.1820">
    <property type="entry name" value="alpha/beta hydrolase"/>
    <property type="match status" value="1"/>
</dbReference>
<dbReference type="GO" id="GO:0016788">
    <property type="term" value="F:hydrolase activity, acting on ester bonds"/>
    <property type="evidence" value="ECO:0007669"/>
    <property type="project" value="TreeGrafter"/>
</dbReference>
<dbReference type="InterPro" id="IPR000801">
    <property type="entry name" value="Esterase-like"/>
</dbReference>
<evidence type="ECO:0000256" key="2">
    <source>
        <dbReference type="ARBA" id="ARBA00022801"/>
    </source>
</evidence>
<dbReference type="InterPro" id="IPR011990">
    <property type="entry name" value="TPR-like_helical_dom_sf"/>
</dbReference>
<dbReference type="PROSITE" id="PS51257">
    <property type="entry name" value="PROKAR_LIPOPROTEIN"/>
    <property type="match status" value="1"/>
</dbReference>
<dbReference type="PANTHER" id="PTHR40841:SF2">
    <property type="entry name" value="SIDEROPHORE-DEGRADING ESTERASE (EUROFUNG)"/>
    <property type="match status" value="1"/>
</dbReference>
<dbReference type="Pfam" id="PF00756">
    <property type="entry name" value="Esterase"/>
    <property type="match status" value="1"/>
</dbReference>
<dbReference type="SMART" id="SM00028">
    <property type="entry name" value="TPR"/>
    <property type="match status" value="1"/>
</dbReference>
<keyword evidence="5" id="KW-1185">Reference proteome</keyword>
<comment type="similarity">
    <text evidence="1">Belongs to the esterase D family.</text>
</comment>
<dbReference type="PROSITE" id="PS50005">
    <property type="entry name" value="TPR"/>
    <property type="match status" value="1"/>
</dbReference>
<proteinExistence type="inferred from homology"/>
<name>A0A162F9V2_9FLAO</name>
<dbReference type="InterPro" id="IPR052558">
    <property type="entry name" value="Siderophore_Hydrolase_D"/>
</dbReference>
<dbReference type="RefSeq" id="WP_066315023.1">
    <property type="nucleotide sequence ID" value="NZ_LQRT01000023.1"/>
</dbReference>